<dbReference type="AlphaFoldDB" id="A0A0R2KXT6"/>
<gene>
    <name evidence="5" type="ORF">IV81_GL001622</name>
</gene>
<feature type="compositionally biased region" description="Basic and acidic residues" evidence="1">
    <location>
        <begin position="54"/>
        <end position="65"/>
    </location>
</feature>
<dbReference type="PATRIC" id="fig|331679.3.peg.1658"/>
<dbReference type="SUPFAM" id="SSF56601">
    <property type="entry name" value="beta-lactamase/transpeptidase-like"/>
    <property type="match status" value="1"/>
</dbReference>
<feature type="domain" description="Zinc-ribbon" evidence="3">
    <location>
        <begin position="2"/>
        <end position="24"/>
    </location>
</feature>
<comment type="caution">
    <text evidence="5">The sequence shown here is derived from an EMBL/GenBank/DDBJ whole genome shotgun (WGS) entry which is preliminary data.</text>
</comment>
<feature type="transmembrane region" description="Helical" evidence="2">
    <location>
        <begin position="77"/>
        <end position="98"/>
    </location>
</feature>
<evidence type="ECO:0000259" key="3">
    <source>
        <dbReference type="Pfam" id="PF13240"/>
    </source>
</evidence>
<evidence type="ECO:0000313" key="6">
    <source>
        <dbReference type="Proteomes" id="UP000051859"/>
    </source>
</evidence>
<feature type="region of interest" description="Disordered" evidence="1">
    <location>
        <begin position="120"/>
        <end position="139"/>
    </location>
</feature>
<protein>
    <submittedName>
        <fullName evidence="5">Beta-lactamase class A</fullName>
    </submittedName>
</protein>
<dbReference type="InterPro" id="IPR000871">
    <property type="entry name" value="Beta-lactam_class-A"/>
</dbReference>
<dbReference type="PANTHER" id="PTHR35333">
    <property type="entry name" value="BETA-LACTAMASE"/>
    <property type="match status" value="1"/>
</dbReference>
<proteinExistence type="predicted"/>
<dbReference type="Gene3D" id="3.40.710.10">
    <property type="entry name" value="DD-peptidase/beta-lactamase superfamily"/>
    <property type="match status" value="1"/>
</dbReference>
<evidence type="ECO:0000259" key="4">
    <source>
        <dbReference type="Pfam" id="PF13354"/>
    </source>
</evidence>
<keyword evidence="6" id="KW-1185">Reference proteome</keyword>
<evidence type="ECO:0000256" key="2">
    <source>
        <dbReference type="SAM" id="Phobius"/>
    </source>
</evidence>
<accession>A0A0R2KXT6</accession>
<name>A0A0R2KXT6_9LACO</name>
<keyword evidence="2" id="KW-0812">Transmembrane</keyword>
<reference evidence="5 6" key="1">
    <citation type="journal article" date="2015" name="Genome Announc.">
        <title>Expanding the biotechnology potential of lactobacilli through comparative genomics of 213 strains and associated genera.</title>
        <authorList>
            <person name="Sun Z."/>
            <person name="Harris H.M."/>
            <person name="McCann A."/>
            <person name="Guo C."/>
            <person name="Argimon S."/>
            <person name="Zhang W."/>
            <person name="Yang X."/>
            <person name="Jeffery I.B."/>
            <person name="Cooney J.C."/>
            <person name="Kagawa T.F."/>
            <person name="Liu W."/>
            <person name="Song Y."/>
            <person name="Salvetti E."/>
            <person name="Wrobel A."/>
            <person name="Rasinkangas P."/>
            <person name="Parkhill J."/>
            <person name="Rea M.C."/>
            <person name="O'Sullivan O."/>
            <person name="Ritari J."/>
            <person name="Douillard F.P."/>
            <person name="Paul Ross R."/>
            <person name="Yang R."/>
            <person name="Briner A.E."/>
            <person name="Felis G.E."/>
            <person name="de Vos W.M."/>
            <person name="Barrangou R."/>
            <person name="Klaenhammer T.R."/>
            <person name="Caufield P.W."/>
            <person name="Cui Y."/>
            <person name="Zhang H."/>
            <person name="O'Toole P.W."/>
        </authorList>
    </citation>
    <scope>NUCLEOTIDE SEQUENCE [LARGE SCALE GENOMIC DNA]</scope>
    <source>
        <strain evidence="5 6">DSM 18001</strain>
    </source>
</reference>
<dbReference type="Proteomes" id="UP000051859">
    <property type="component" value="Unassembled WGS sequence"/>
</dbReference>
<sequence length="406" mass="44329">MFCPKCGKKNKEGAKFCANCGAELKRRSNNEKSASTKEKALGSQPAELQSGSKAKNEVQKSDGSRAQKVQKVRKNAWMRWTITIAVLAIVAGTGFFIYQNNQAPSNTKSNSADYTATVNSESESSSSSSSKASSSKASSISFPKSKVEGTIEDAFGDISGTTSVYVSPTDSSEKVVSHNGAQRAASNIKLFIMITAYNAISEGQLNLDDEYTLKDSDKVDGTGAIRELTAGTKLTIQRLIDYMMEDSDNTAANIMIRELGGMDAVNKQIKKMGATDTKLERMLMDTDALKSGKDNYTSVTDLGETLKKIYNHQMISTKYDNAMLDVLKQNKNRTKLPHDLPNEATVYNKTGEFDDYGVENDAAIFGNTKGSFVIVVMSEDGQRNEQINQMNSFGSVMYKGLLEENE</sequence>
<dbReference type="RefSeq" id="WP_057802630.1">
    <property type="nucleotide sequence ID" value="NZ_JQBX01000007.1"/>
</dbReference>
<dbReference type="Pfam" id="PF13354">
    <property type="entry name" value="Beta-lactamase2"/>
    <property type="match status" value="1"/>
</dbReference>
<keyword evidence="2" id="KW-1133">Transmembrane helix</keyword>
<feature type="domain" description="Beta-lactamase class A catalytic" evidence="4">
    <location>
        <begin position="164"/>
        <end position="377"/>
    </location>
</feature>
<dbReference type="Pfam" id="PF13240">
    <property type="entry name" value="Zn_Ribbon_1"/>
    <property type="match status" value="1"/>
</dbReference>
<dbReference type="PANTHER" id="PTHR35333:SF3">
    <property type="entry name" value="BETA-LACTAMASE-TYPE TRANSPEPTIDASE FOLD CONTAINING PROTEIN"/>
    <property type="match status" value="1"/>
</dbReference>
<evidence type="ECO:0000256" key="1">
    <source>
        <dbReference type="SAM" id="MobiDB-lite"/>
    </source>
</evidence>
<dbReference type="GO" id="GO:0046677">
    <property type="term" value="P:response to antibiotic"/>
    <property type="evidence" value="ECO:0007669"/>
    <property type="project" value="InterPro"/>
</dbReference>
<dbReference type="InterPro" id="IPR026870">
    <property type="entry name" value="Zinc_ribbon_dom"/>
</dbReference>
<keyword evidence="2" id="KW-0472">Membrane</keyword>
<evidence type="ECO:0000313" key="5">
    <source>
        <dbReference type="EMBL" id="KRN94206.1"/>
    </source>
</evidence>
<dbReference type="EMBL" id="JQBX01000007">
    <property type="protein sequence ID" value="KRN94206.1"/>
    <property type="molecule type" value="Genomic_DNA"/>
</dbReference>
<dbReference type="GO" id="GO:0008800">
    <property type="term" value="F:beta-lactamase activity"/>
    <property type="evidence" value="ECO:0007669"/>
    <property type="project" value="InterPro"/>
</dbReference>
<organism evidence="5 6">
    <name type="scientific">Pediococcus stilesii</name>
    <dbReference type="NCBI Taxonomy" id="331679"/>
    <lineage>
        <taxon>Bacteria</taxon>
        <taxon>Bacillati</taxon>
        <taxon>Bacillota</taxon>
        <taxon>Bacilli</taxon>
        <taxon>Lactobacillales</taxon>
        <taxon>Lactobacillaceae</taxon>
        <taxon>Pediococcus</taxon>
    </lineage>
</organism>
<dbReference type="GO" id="GO:0030655">
    <property type="term" value="P:beta-lactam antibiotic catabolic process"/>
    <property type="evidence" value="ECO:0007669"/>
    <property type="project" value="InterPro"/>
</dbReference>
<dbReference type="InterPro" id="IPR012338">
    <property type="entry name" value="Beta-lactam/transpept-like"/>
</dbReference>
<feature type="compositionally biased region" description="Basic and acidic residues" evidence="1">
    <location>
        <begin position="27"/>
        <end position="40"/>
    </location>
</feature>
<dbReference type="InterPro" id="IPR045155">
    <property type="entry name" value="Beta-lactam_cat"/>
</dbReference>
<feature type="region of interest" description="Disordered" evidence="1">
    <location>
        <begin position="27"/>
        <end position="70"/>
    </location>
</feature>
<dbReference type="STRING" id="331679.IV81_GL001622"/>